<keyword evidence="3" id="KW-0812">Transmembrane</keyword>
<dbReference type="PANTHER" id="PTHR32089">
    <property type="entry name" value="METHYL-ACCEPTING CHEMOTAXIS PROTEIN MCPB"/>
    <property type="match status" value="1"/>
</dbReference>
<dbReference type="InterPro" id="IPR007891">
    <property type="entry name" value="CHASE3"/>
</dbReference>
<dbReference type="EMBL" id="JAMXFF010000018">
    <property type="protein sequence ID" value="MCT7967316.1"/>
    <property type="molecule type" value="Genomic_DNA"/>
</dbReference>
<dbReference type="PROSITE" id="PS50111">
    <property type="entry name" value="CHEMOTAXIS_TRANSDUC_2"/>
    <property type="match status" value="1"/>
</dbReference>
<dbReference type="Proteomes" id="UP001525890">
    <property type="component" value="Unassembled WGS sequence"/>
</dbReference>
<feature type="transmembrane region" description="Helical" evidence="3">
    <location>
        <begin position="12"/>
        <end position="31"/>
    </location>
</feature>
<evidence type="ECO:0000313" key="5">
    <source>
        <dbReference type="EMBL" id="MCT7967316.1"/>
    </source>
</evidence>
<evidence type="ECO:0000259" key="4">
    <source>
        <dbReference type="PROSITE" id="PS50111"/>
    </source>
</evidence>
<dbReference type="Pfam" id="PF00015">
    <property type="entry name" value="MCPsignal"/>
    <property type="match status" value="1"/>
</dbReference>
<dbReference type="InterPro" id="IPR004089">
    <property type="entry name" value="MCPsignal_dom"/>
</dbReference>
<organism evidence="5 6">
    <name type="scientific">Laspinema palackyanum D2a</name>
    <dbReference type="NCBI Taxonomy" id="2953684"/>
    <lineage>
        <taxon>Bacteria</taxon>
        <taxon>Bacillati</taxon>
        <taxon>Cyanobacteriota</taxon>
        <taxon>Cyanophyceae</taxon>
        <taxon>Oscillatoriophycideae</taxon>
        <taxon>Oscillatoriales</taxon>
        <taxon>Laspinemataceae</taxon>
        <taxon>Laspinema</taxon>
        <taxon>Laspinema palackyanum</taxon>
    </lineage>
</organism>
<feature type="transmembrane region" description="Helical" evidence="3">
    <location>
        <begin position="179"/>
        <end position="206"/>
    </location>
</feature>
<feature type="domain" description="Methyl-accepting transducer" evidence="4">
    <location>
        <begin position="209"/>
        <end position="431"/>
    </location>
</feature>
<keyword evidence="3" id="KW-1133">Transmembrane helix</keyword>
<protein>
    <submittedName>
        <fullName evidence="5">Methyl-accepting chemotaxis protein</fullName>
    </submittedName>
</protein>
<sequence>MLFNLKLKARILLGYSIPLIFSISSAALVFVSSQKVQQEVTNLEEGAAIVRESDRLALRLMSLQRAARGYVIDREEFIPEAVETDLTRLENSVNYLKSHVEEPGQKERLERILTLSERTIAFNKNLISLVQQNRVPDAIKAYATPEREQLNRELETLLGEFNQREDDLQKEKSDRTNDVLNLLSVLVLVSTAITAIVAWALGWAIASRITDTLSDTTNTIASSSTEIAAMTEQQERVANQQASAVHETCTTMEQLGLSSQESSERAEATTVQVEQIANQILHLSEQVNQIDKIAGLVSDIANQTNMLALNAAVEAVRAGEQGKGFGVVASEIRKLADRSKQSAEKISDLVTDIERATNSAVMITKDGTRSVESVVSAVNHIAVNAQQISLSAKQQALAIQQTLDAMNSLTQSAQETASGIAQTKISIQQLNQIALKLQREI</sequence>
<evidence type="ECO:0000256" key="2">
    <source>
        <dbReference type="PROSITE-ProRule" id="PRU00284"/>
    </source>
</evidence>
<dbReference type="RefSeq" id="WP_368006905.1">
    <property type="nucleotide sequence ID" value="NZ_JAMXFF010000018.1"/>
</dbReference>
<keyword evidence="6" id="KW-1185">Reference proteome</keyword>
<keyword evidence="1 2" id="KW-0807">Transducer</keyword>
<proteinExistence type="predicted"/>
<name>A0ABT2MRE5_9CYAN</name>
<gene>
    <name evidence="5" type="ORF">NG799_13315</name>
</gene>
<dbReference type="SMART" id="SM00283">
    <property type="entry name" value="MA"/>
    <property type="match status" value="1"/>
</dbReference>
<evidence type="ECO:0000256" key="1">
    <source>
        <dbReference type="ARBA" id="ARBA00023224"/>
    </source>
</evidence>
<reference evidence="5 6" key="1">
    <citation type="journal article" date="2022" name="Front. Microbiol.">
        <title>High genomic differentiation and limited gene flow indicate recent cryptic speciation within the genus Laspinema (cyanobacteria).</title>
        <authorList>
            <person name="Stanojkovic A."/>
            <person name="Skoupy S."/>
            <person name="Skaloud P."/>
            <person name="Dvorak P."/>
        </authorList>
    </citation>
    <scope>NUCLEOTIDE SEQUENCE [LARGE SCALE GENOMIC DNA]</scope>
    <source>
        <strain evidence="5 6">D2a</strain>
    </source>
</reference>
<evidence type="ECO:0000313" key="6">
    <source>
        <dbReference type="Proteomes" id="UP001525890"/>
    </source>
</evidence>
<dbReference type="PANTHER" id="PTHR32089:SF112">
    <property type="entry name" value="LYSOZYME-LIKE PROTEIN-RELATED"/>
    <property type="match status" value="1"/>
</dbReference>
<dbReference type="Pfam" id="PF05227">
    <property type="entry name" value="CHASE3"/>
    <property type="match status" value="1"/>
</dbReference>
<dbReference type="Gene3D" id="1.10.287.950">
    <property type="entry name" value="Methyl-accepting chemotaxis protein"/>
    <property type="match status" value="1"/>
</dbReference>
<dbReference type="SUPFAM" id="SSF58104">
    <property type="entry name" value="Methyl-accepting chemotaxis protein (MCP) signaling domain"/>
    <property type="match status" value="1"/>
</dbReference>
<comment type="caution">
    <text evidence="5">The sequence shown here is derived from an EMBL/GenBank/DDBJ whole genome shotgun (WGS) entry which is preliminary data.</text>
</comment>
<evidence type="ECO:0000256" key="3">
    <source>
        <dbReference type="SAM" id="Phobius"/>
    </source>
</evidence>
<keyword evidence="3" id="KW-0472">Membrane</keyword>
<accession>A0ABT2MRE5</accession>